<dbReference type="PROSITE" id="PS01174">
    <property type="entry name" value="LIPASE_GDXG_SER"/>
    <property type="match status" value="1"/>
</dbReference>
<proteinExistence type="inferred from homology"/>
<comment type="similarity">
    <text evidence="1">Belongs to the 'GDXG' lipolytic enzyme family.</text>
</comment>
<organism evidence="5 6">
    <name type="scientific">Phyllobacterium endophyticum</name>
    <dbReference type="NCBI Taxonomy" id="1149773"/>
    <lineage>
        <taxon>Bacteria</taxon>
        <taxon>Pseudomonadati</taxon>
        <taxon>Pseudomonadota</taxon>
        <taxon>Alphaproteobacteria</taxon>
        <taxon>Hyphomicrobiales</taxon>
        <taxon>Phyllobacteriaceae</taxon>
        <taxon>Phyllobacterium</taxon>
    </lineage>
</organism>
<evidence type="ECO:0000256" key="3">
    <source>
        <dbReference type="PROSITE-ProRule" id="PRU10038"/>
    </source>
</evidence>
<evidence type="ECO:0000256" key="1">
    <source>
        <dbReference type="ARBA" id="ARBA00010515"/>
    </source>
</evidence>
<dbReference type="SUPFAM" id="SSF53474">
    <property type="entry name" value="alpha/beta-Hydrolases"/>
    <property type="match status" value="1"/>
</dbReference>
<dbReference type="RefSeq" id="WP_106717113.1">
    <property type="nucleotide sequence ID" value="NZ_JACHXT010000004.1"/>
</dbReference>
<reference evidence="6" key="1">
    <citation type="submission" date="2017-11" db="EMBL/GenBank/DDBJ databases">
        <authorList>
            <person name="Kuznetsova I."/>
            <person name="Sazanova A."/>
            <person name="Chirak E."/>
            <person name="Safronova V."/>
            <person name="Willems A."/>
        </authorList>
    </citation>
    <scope>NUCLEOTIDE SEQUENCE [LARGE SCALE GENOMIC DNA]</scope>
    <source>
        <strain evidence="6">PEPV15</strain>
    </source>
</reference>
<dbReference type="Gene3D" id="3.40.50.1820">
    <property type="entry name" value="alpha/beta hydrolase"/>
    <property type="match status" value="1"/>
</dbReference>
<dbReference type="PANTHER" id="PTHR48081:SF30">
    <property type="entry name" value="ACETYL-HYDROLASE LIPR-RELATED"/>
    <property type="match status" value="1"/>
</dbReference>
<keyword evidence="6" id="KW-1185">Reference proteome</keyword>
<accession>A0A2P7AWT1</accession>
<dbReference type="Proteomes" id="UP000241158">
    <property type="component" value="Unassembled WGS sequence"/>
</dbReference>
<comment type="caution">
    <text evidence="5">The sequence shown here is derived from an EMBL/GenBank/DDBJ whole genome shotgun (WGS) entry which is preliminary data.</text>
</comment>
<evidence type="ECO:0000259" key="4">
    <source>
        <dbReference type="Pfam" id="PF07859"/>
    </source>
</evidence>
<evidence type="ECO:0000313" key="5">
    <source>
        <dbReference type="EMBL" id="PSH58663.1"/>
    </source>
</evidence>
<dbReference type="InterPro" id="IPR033140">
    <property type="entry name" value="Lipase_GDXG_put_SER_AS"/>
</dbReference>
<dbReference type="EMBL" id="PGGN01000002">
    <property type="protein sequence ID" value="PSH58663.1"/>
    <property type="molecule type" value="Genomic_DNA"/>
</dbReference>
<protein>
    <submittedName>
        <fullName evidence="5">Alpha/beta hydrolase</fullName>
    </submittedName>
</protein>
<feature type="active site" evidence="3">
    <location>
        <position position="146"/>
    </location>
</feature>
<dbReference type="PROSITE" id="PS01173">
    <property type="entry name" value="LIPASE_GDXG_HIS"/>
    <property type="match status" value="1"/>
</dbReference>
<feature type="domain" description="Alpha/beta hydrolase fold-3" evidence="4">
    <location>
        <begin position="71"/>
        <end position="275"/>
    </location>
</feature>
<dbReference type="InterPro" id="IPR002168">
    <property type="entry name" value="Lipase_GDXG_HIS_AS"/>
</dbReference>
<sequence length="303" mass="32804">MPSIKSYLYRSVIRRKMRGAGARSFEEARQGMEDATRRFAMPPGVETRLVDVAGRQSEWVIPAGQTKGAVILYLHGGAYTAGSLDTHRTLAAEIARASGIAVLVLGYRLAPEHPFSAGLEDAVRAYDWLLHDQQIAPQRILLAGDSAGGGLALATALRLRDAQVPLPAGLICLSPWTNLTLTGKSMKTRRKRDPFFSDTLRLQSSARAYAGTHALDHCGISPLFGCLQGGFPPMFIQVGDDEILLSDSVDLAETARAAGIAVDLEIWPSMWHVWQIFGSQLREAREAIARIGAFARARIAAAA</sequence>
<dbReference type="InterPro" id="IPR050300">
    <property type="entry name" value="GDXG_lipolytic_enzyme"/>
</dbReference>
<dbReference type="Pfam" id="PF07859">
    <property type="entry name" value="Abhydrolase_3"/>
    <property type="match status" value="1"/>
</dbReference>
<evidence type="ECO:0000256" key="2">
    <source>
        <dbReference type="ARBA" id="ARBA00022801"/>
    </source>
</evidence>
<gene>
    <name evidence="5" type="ORF">CU100_13945</name>
</gene>
<dbReference type="PANTHER" id="PTHR48081">
    <property type="entry name" value="AB HYDROLASE SUPERFAMILY PROTEIN C4A8.06C"/>
    <property type="match status" value="1"/>
</dbReference>
<name>A0A2P7AWT1_9HYPH</name>
<dbReference type="InterPro" id="IPR013094">
    <property type="entry name" value="AB_hydrolase_3"/>
</dbReference>
<evidence type="ECO:0000313" key="6">
    <source>
        <dbReference type="Proteomes" id="UP000241158"/>
    </source>
</evidence>
<dbReference type="AlphaFoldDB" id="A0A2P7AWT1"/>
<keyword evidence="2 5" id="KW-0378">Hydrolase</keyword>
<dbReference type="GO" id="GO:0004806">
    <property type="term" value="F:triacylglycerol lipase activity"/>
    <property type="evidence" value="ECO:0007669"/>
    <property type="project" value="TreeGrafter"/>
</dbReference>
<dbReference type="OrthoDB" id="9806180at2"/>
<dbReference type="InterPro" id="IPR029058">
    <property type="entry name" value="AB_hydrolase_fold"/>
</dbReference>